<proteinExistence type="predicted"/>
<organism evidence="2 3">
    <name type="scientific">Rotaria magnacalcarata</name>
    <dbReference type="NCBI Taxonomy" id="392030"/>
    <lineage>
        <taxon>Eukaryota</taxon>
        <taxon>Metazoa</taxon>
        <taxon>Spiralia</taxon>
        <taxon>Gnathifera</taxon>
        <taxon>Rotifera</taxon>
        <taxon>Eurotatoria</taxon>
        <taxon>Bdelloidea</taxon>
        <taxon>Philodinida</taxon>
        <taxon>Philodinidae</taxon>
        <taxon>Rotaria</taxon>
    </lineage>
</organism>
<sequence length="634" mass="73560">MINNYPNQNNRNNIDRNNEQNSSKRFYDQPTNIQHNDSNNQRQIRLVPPPSRKNMDLVDSPLTPGRRTRSELNDDDDFQPDVQNKKQRQRSTELEFDNQWDNRQQNHSNDNSSLQQQQQIQMHDTNNDNNNPSPPRLIQRHEQSQLQHHRFSLRTTDARTIAHENRINQQRNRITNESARYAQTRFPFQPFIIRFASGNVKEKQAAYELVNHYKDIHHTDMSIAHIRQSTIKCQQNDYDLLIYVKDSLSFITLFNQQNWPKKIGGMEFTFPSTPSFPPQLAFIIKNVDLRINMDDFTKEVETTYPEIHNVIRLKNKFQNNIKLIKVEILSSTKREEILNKGKIIVQSMTYDVEAYLAPADVLICSKCMGIGHFRRQCTEAEETCKVCGTSCPDLRQHKCSTVIKCIHCDGDHQSNALKCPIVKSYRATLTKKLLSANRPPPPPSACYRATLTKKLLSANRPPPPPSAWSNNNNGNINNNTNYQHNWADYPQLPPPQKQNIPYSTASNEMINKIGELIGSMQKINDVLVRIEKKNQEFEHFIVDSKSNDASLSKKLDQLNEKDKDYKKVHTQHDIKLSRHENVFTKLVLPMLDEIAKFIVNINVDKNLGVLNADFQVTINRMRAQLTNVSLNKDF</sequence>
<feature type="region of interest" description="Disordered" evidence="1">
    <location>
        <begin position="1"/>
        <end position="153"/>
    </location>
</feature>
<comment type="caution">
    <text evidence="2">The sequence shown here is derived from an EMBL/GenBank/DDBJ whole genome shotgun (WGS) entry which is preliminary data.</text>
</comment>
<accession>A0A815ZDE1</accession>
<reference evidence="2" key="1">
    <citation type="submission" date="2021-02" db="EMBL/GenBank/DDBJ databases">
        <authorList>
            <person name="Nowell W R."/>
        </authorList>
    </citation>
    <scope>NUCLEOTIDE SEQUENCE</scope>
</reference>
<dbReference type="EMBL" id="CAJNOV010015942">
    <property type="protein sequence ID" value="CAF1581811.1"/>
    <property type="molecule type" value="Genomic_DNA"/>
</dbReference>
<feature type="compositionally biased region" description="Low complexity" evidence="1">
    <location>
        <begin position="1"/>
        <end position="12"/>
    </location>
</feature>
<dbReference type="Proteomes" id="UP000663855">
    <property type="component" value="Unassembled WGS sequence"/>
</dbReference>
<evidence type="ECO:0000256" key="1">
    <source>
        <dbReference type="SAM" id="MobiDB-lite"/>
    </source>
</evidence>
<protein>
    <submittedName>
        <fullName evidence="2">Uncharacterized protein</fullName>
    </submittedName>
</protein>
<evidence type="ECO:0000313" key="2">
    <source>
        <dbReference type="EMBL" id="CAF1581811.1"/>
    </source>
</evidence>
<dbReference type="AlphaFoldDB" id="A0A815ZDE1"/>
<gene>
    <name evidence="2" type="ORF">CJN711_LOCUS33059</name>
</gene>
<feature type="compositionally biased region" description="Low complexity" evidence="1">
    <location>
        <begin position="105"/>
        <end position="131"/>
    </location>
</feature>
<feature type="compositionally biased region" description="Polar residues" evidence="1">
    <location>
        <begin position="29"/>
        <end position="43"/>
    </location>
</feature>
<feature type="region of interest" description="Disordered" evidence="1">
    <location>
        <begin position="458"/>
        <end position="477"/>
    </location>
</feature>
<evidence type="ECO:0000313" key="3">
    <source>
        <dbReference type="Proteomes" id="UP000663855"/>
    </source>
</evidence>
<feature type="compositionally biased region" description="Low complexity" evidence="1">
    <location>
        <begin position="467"/>
        <end position="477"/>
    </location>
</feature>
<name>A0A815ZDE1_9BILA</name>